<dbReference type="OrthoDB" id="6372777at2759"/>
<dbReference type="AlphaFoldDB" id="A0A6A4X0R8"/>
<comment type="caution">
    <text evidence="2">The sequence shown here is derived from an EMBL/GenBank/DDBJ whole genome shotgun (WGS) entry which is preliminary data.</text>
</comment>
<dbReference type="InterPro" id="IPR016186">
    <property type="entry name" value="C-type_lectin-like/link_sf"/>
</dbReference>
<dbReference type="SUPFAM" id="SSF56436">
    <property type="entry name" value="C-type lectin-like"/>
    <property type="match status" value="1"/>
</dbReference>
<sequence length="231" mass="25477">MLLLSTLLLSLLSSLGVSGFLYISHTVQHATTPLETVEECSMTQCAVYCHLTDGCVKWSSDPVTRLCQLWPLHSDSNPLTAAAEPLHQPILPEGFIVSDDPSIAYKQRAFSIIGGNVSIISSCRAYDPESFPAFPHTEQQINYLKTHVTGSYYWIGIWDQETEGVFKDMTTGQTVDLPAAWWWNGVVDTSTTSNCMTLYGSGLWAVACDSEHAGHICQHSVPERFRTSSAQ</sequence>
<dbReference type="Proteomes" id="UP000440578">
    <property type="component" value="Unassembled WGS sequence"/>
</dbReference>
<name>A0A6A4X0R8_AMPAM</name>
<feature type="chain" id="PRO_5025477739" evidence="1">
    <location>
        <begin position="20"/>
        <end position="231"/>
    </location>
</feature>
<proteinExistence type="predicted"/>
<evidence type="ECO:0000313" key="3">
    <source>
        <dbReference type="Proteomes" id="UP000440578"/>
    </source>
</evidence>
<evidence type="ECO:0000313" key="2">
    <source>
        <dbReference type="EMBL" id="KAF0308398.1"/>
    </source>
</evidence>
<dbReference type="CDD" id="cd00037">
    <property type="entry name" value="CLECT"/>
    <property type="match status" value="1"/>
</dbReference>
<evidence type="ECO:0000256" key="1">
    <source>
        <dbReference type="SAM" id="SignalP"/>
    </source>
</evidence>
<protein>
    <submittedName>
        <fullName evidence="2">Uncharacterized protein</fullName>
    </submittedName>
</protein>
<dbReference type="Gene3D" id="3.10.100.10">
    <property type="entry name" value="Mannose-Binding Protein A, subunit A"/>
    <property type="match status" value="1"/>
</dbReference>
<keyword evidence="1" id="KW-0732">Signal</keyword>
<dbReference type="EMBL" id="VIIS01000488">
    <property type="protein sequence ID" value="KAF0308398.1"/>
    <property type="molecule type" value="Genomic_DNA"/>
</dbReference>
<accession>A0A6A4X0R8</accession>
<keyword evidence="3" id="KW-1185">Reference proteome</keyword>
<dbReference type="InterPro" id="IPR016187">
    <property type="entry name" value="CTDL_fold"/>
</dbReference>
<organism evidence="2 3">
    <name type="scientific">Amphibalanus amphitrite</name>
    <name type="common">Striped barnacle</name>
    <name type="synonym">Balanus amphitrite</name>
    <dbReference type="NCBI Taxonomy" id="1232801"/>
    <lineage>
        <taxon>Eukaryota</taxon>
        <taxon>Metazoa</taxon>
        <taxon>Ecdysozoa</taxon>
        <taxon>Arthropoda</taxon>
        <taxon>Crustacea</taxon>
        <taxon>Multicrustacea</taxon>
        <taxon>Cirripedia</taxon>
        <taxon>Thoracica</taxon>
        <taxon>Thoracicalcarea</taxon>
        <taxon>Balanomorpha</taxon>
        <taxon>Balanoidea</taxon>
        <taxon>Balanidae</taxon>
        <taxon>Amphibalaninae</taxon>
        <taxon>Amphibalanus</taxon>
    </lineage>
</organism>
<reference evidence="2 3" key="1">
    <citation type="submission" date="2019-07" db="EMBL/GenBank/DDBJ databases">
        <title>Draft genome assembly of a fouling barnacle, Amphibalanus amphitrite (Darwin, 1854): The first reference genome for Thecostraca.</title>
        <authorList>
            <person name="Kim W."/>
        </authorList>
    </citation>
    <scope>NUCLEOTIDE SEQUENCE [LARGE SCALE GENOMIC DNA]</scope>
    <source>
        <strain evidence="2">SNU_AA5</strain>
        <tissue evidence="2">Soma without cirri and trophi</tissue>
    </source>
</reference>
<gene>
    <name evidence="2" type="ORF">FJT64_020379</name>
</gene>
<feature type="signal peptide" evidence="1">
    <location>
        <begin position="1"/>
        <end position="19"/>
    </location>
</feature>